<sequence length="20" mass="2391">MTSRPDQMSLERNPKQPNFN</sequence>
<feature type="region of interest" description="Disordered" evidence="1">
    <location>
        <begin position="1"/>
        <end position="20"/>
    </location>
</feature>
<protein>
    <submittedName>
        <fullName evidence="2">Uncharacterized protein</fullName>
    </submittedName>
</protein>
<evidence type="ECO:0000313" key="2">
    <source>
        <dbReference type="EMBL" id="MBX40509.1"/>
    </source>
</evidence>
<dbReference type="EMBL" id="GGEC01060025">
    <property type="protein sequence ID" value="MBX40509.1"/>
    <property type="molecule type" value="Transcribed_RNA"/>
</dbReference>
<organism evidence="2">
    <name type="scientific">Rhizophora mucronata</name>
    <name type="common">Asiatic mangrove</name>
    <dbReference type="NCBI Taxonomy" id="61149"/>
    <lineage>
        <taxon>Eukaryota</taxon>
        <taxon>Viridiplantae</taxon>
        <taxon>Streptophyta</taxon>
        <taxon>Embryophyta</taxon>
        <taxon>Tracheophyta</taxon>
        <taxon>Spermatophyta</taxon>
        <taxon>Magnoliopsida</taxon>
        <taxon>eudicotyledons</taxon>
        <taxon>Gunneridae</taxon>
        <taxon>Pentapetalae</taxon>
        <taxon>rosids</taxon>
        <taxon>fabids</taxon>
        <taxon>Malpighiales</taxon>
        <taxon>Rhizophoraceae</taxon>
        <taxon>Rhizophora</taxon>
    </lineage>
</organism>
<dbReference type="AlphaFoldDB" id="A0A2P2NDH6"/>
<proteinExistence type="predicted"/>
<evidence type="ECO:0000256" key="1">
    <source>
        <dbReference type="SAM" id="MobiDB-lite"/>
    </source>
</evidence>
<reference evidence="2" key="1">
    <citation type="submission" date="2018-02" db="EMBL/GenBank/DDBJ databases">
        <title>Rhizophora mucronata_Transcriptome.</title>
        <authorList>
            <person name="Meera S.P."/>
            <person name="Sreeshan A."/>
            <person name="Augustine A."/>
        </authorList>
    </citation>
    <scope>NUCLEOTIDE SEQUENCE</scope>
    <source>
        <tissue evidence="2">Leaf</tissue>
    </source>
</reference>
<accession>A0A2P2NDH6</accession>
<name>A0A2P2NDH6_RHIMU</name>